<dbReference type="SMART" id="SM00320">
    <property type="entry name" value="WD40"/>
    <property type="match status" value="6"/>
</dbReference>
<sequence length="435" mass="46625">MGAGASTPEVVSPSPLERRVSTVSARAMVQTNAVEAVRKSSNWTVQKAGANTRLGFQAYQQNDENDDSPTQKVPQISEVLMFEQVFPKISDISRMTTNELSTPRVPVGVPTNYMFESIGGHAGAIRCLSCSVDGSQSSIAVDGKGTCAIVDCTTGDLIMNIRGSEPVLCCAITRDAKFVIVTTRESTTVFDLNNGKRVRDIIQAQLVAVSDDCDAILVCLADCTIHVFDGRGSDEIVCFAEHTSMVTAIALSRKGQKVVSGGANGEVLVWHYPSGSLKSTLSFHSGAIRGVGFSTDGSRLISADGDGIVVWDTFTNMKIVVRNSKGTILQGPNSSFSSDQQSRITACSFLAGNVVAVATSNKTVVVFEPNCGRELLVIPTKSPVCSFATNWNSDIAILGDQFGNVYKLHLNFGTRDIKVFDLHSKPQSQEKSKYD</sequence>
<dbReference type="Pfam" id="PF00400">
    <property type="entry name" value="WD40"/>
    <property type="match status" value="2"/>
</dbReference>
<accession>A0A0S4JN21</accession>
<name>A0A0S4JN21_BODSA</name>
<dbReference type="OrthoDB" id="2013972at2759"/>
<evidence type="ECO:0000256" key="3">
    <source>
        <dbReference type="PROSITE-ProRule" id="PRU00221"/>
    </source>
</evidence>
<keyword evidence="1 3" id="KW-0853">WD repeat</keyword>
<dbReference type="PANTHER" id="PTHR44019">
    <property type="entry name" value="WD REPEAT-CONTAINING PROTEIN 55"/>
    <property type="match status" value="1"/>
</dbReference>
<dbReference type="PROSITE" id="PS50082">
    <property type="entry name" value="WD_REPEATS_2"/>
    <property type="match status" value="1"/>
</dbReference>
<proteinExistence type="predicted"/>
<feature type="repeat" description="WD" evidence="3">
    <location>
        <begin position="239"/>
        <end position="280"/>
    </location>
</feature>
<dbReference type="InterPro" id="IPR001680">
    <property type="entry name" value="WD40_rpt"/>
</dbReference>
<dbReference type="InterPro" id="IPR015943">
    <property type="entry name" value="WD40/YVTN_repeat-like_dom_sf"/>
</dbReference>
<evidence type="ECO:0000313" key="5">
    <source>
        <dbReference type="Proteomes" id="UP000051952"/>
    </source>
</evidence>
<dbReference type="Gene3D" id="2.130.10.10">
    <property type="entry name" value="YVTN repeat-like/Quinoprotein amine dehydrogenase"/>
    <property type="match status" value="2"/>
</dbReference>
<dbReference type="InterPro" id="IPR050505">
    <property type="entry name" value="WDR55/POC1"/>
</dbReference>
<dbReference type="InterPro" id="IPR036322">
    <property type="entry name" value="WD40_repeat_dom_sf"/>
</dbReference>
<evidence type="ECO:0000313" key="4">
    <source>
        <dbReference type="EMBL" id="CUG92875.1"/>
    </source>
</evidence>
<keyword evidence="5" id="KW-1185">Reference proteome</keyword>
<dbReference type="PANTHER" id="PTHR44019:SF8">
    <property type="entry name" value="POC1 CENTRIOLAR PROTEIN HOMOLOG"/>
    <property type="match status" value="1"/>
</dbReference>
<dbReference type="PROSITE" id="PS50294">
    <property type="entry name" value="WD_REPEATS_REGION"/>
    <property type="match status" value="1"/>
</dbReference>
<keyword evidence="2" id="KW-0677">Repeat</keyword>
<gene>
    <name evidence="4" type="ORF">BSAL_02665</name>
</gene>
<evidence type="ECO:0000256" key="2">
    <source>
        <dbReference type="ARBA" id="ARBA00022737"/>
    </source>
</evidence>
<dbReference type="Proteomes" id="UP000051952">
    <property type="component" value="Unassembled WGS sequence"/>
</dbReference>
<dbReference type="SUPFAM" id="SSF50978">
    <property type="entry name" value="WD40 repeat-like"/>
    <property type="match status" value="1"/>
</dbReference>
<evidence type="ECO:0000256" key="1">
    <source>
        <dbReference type="ARBA" id="ARBA00022574"/>
    </source>
</evidence>
<dbReference type="EMBL" id="CYKH01002092">
    <property type="protein sequence ID" value="CUG92875.1"/>
    <property type="molecule type" value="Genomic_DNA"/>
</dbReference>
<dbReference type="VEuPathDB" id="TriTrypDB:BSAL_02665"/>
<organism evidence="4 5">
    <name type="scientific">Bodo saltans</name>
    <name type="common">Flagellated protozoan</name>
    <dbReference type="NCBI Taxonomy" id="75058"/>
    <lineage>
        <taxon>Eukaryota</taxon>
        <taxon>Discoba</taxon>
        <taxon>Euglenozoa</taxon>
        <taxon>Kinetoplastea</taxon>
        <taxon>Metakinetoplastina</taxon>
        <taxon>Eubodonida</taxon>
        <taxon>Bodonidae</taxon>
        <taxon>Bodo</taxon>
    </lineage>
</organism>
<dbReference type="AlphaFoldDB" id="A0A0S4JN21"/>
<reference evidence="5" key="1">
    <citation type="submission" date="2015-09" db="EMBL/GenBank/DDBJ databases">
        <authorList>
            <consortium name="Pathogen Informatics"/>
        </authorList>
    </citation>
    <scope>NUCLEOTIDE SEQUENCE [LARGE SCALE GENOMIC DNA]</scope>
    <source>
        <strain evidence="5">Lake Konstanz</strain>
    </source>
</reference>
<protein>
    <submittedName>
        <fullName evidence="4">WD40 repeat-containing protein, putative</fullName>
    </submittedName>
</protein>